<protein>
    <recommendedName>
        <fullName evidence="5">Flagellar hook-associated protein 2</fullName>
        <shortName evidence="5">HAP2</shortName>
    </recommendedName>
    <alternativeName>
        <fullName evidence="5">Flagellar cap protein</fullName>
    </alternativeName>
</protein>
<organism evidence="8 9">
    <name type="scientific">Dethiosulfovibrio salsuginis</name>
    <dbReference type="NCBI Taxonomy" id="561720"/>
    <lineage>
        <taxon>Bacteria</taxon>
        <taxon>Thermotogati</taxon>
        <taxon>Synergistota</taxon>
        <taxon>Synergistia</taxon>
        <taxon>Synergistales</taxon>
        <taxon>Dethiosulfovibrionaceae</taxon>
        <taxon>Dethiosulfovibrio</taxon>
    </lineage>
</organism>
<dbReference type="OrthoDB" id="1530at2"/>
<gene>
    <name evidence="8" type="ORF">SAMN06275492_11243</name>
</gene>
<evidence type="ECO:0000256" key="4">
    <source>
        <dbReference type="ARBA" id="ARBA00023143"/>
    </source>
</evidence>
<keyword evidence="8" id="KW-0282">Flagellum</keyword>
<dbReference type="GO" id="GO:0007155">
    <property type="term" value="P:cell adhesion"/>
    <property type="evidence" value="ECO:0007669"/>
    <property type="project" value="InterPro"/>
</dbReference>
<keyword evidence="3" id="KW-0175">Coiled coil</keyword>
<evidence type="ECO:0000256" key="2">
    <source>
        <dbReference type="ARBA" id="ARBA00011255"/>
    </source>
</evidence>
<feature type="domain" description="Flagellar hook-associated protein 2 C-terminal" evidence="7">
    <location>
        <begin position="414"/>
        <end position="558"/>
    </location>
</feature>
<evidence type="ECO:0000256" key="1">
    <source>
        <dbReference type="ARBA" id="ARBA00009764"/>
    </source>
</evidence>
<keyword evidence="8" id="KW-0966">Cell projection</keyword>
<dbReference type="InterPro" id="IPR040026">
    <property type="entry name" value="FliD"/>
</dbReference>
<dbReference type="STRING" id="561720.SAMN06275492_11243"/>
<dbReference type="AlphaFoldDB" id="A0A1X7JJ23"/>
<comment type="function">
    <text evidence="5">Required for morphogenesis and for the elongation of the flagellar filament by facilitating polymerization of the flagellin monomers at the tip of growing filament. Forms a capping structure, which prevents flagellin subunits (transported through the central channel of the flagellum) from leaking out without polymerization at the distal end.</text>
</comment>
<name>A0A1X7JJ23_9BACT</name>
<dbReference type="InterPro" id="IPR003481">
    <property type="entry name" value="FliD_N"/>
</dbReference>
<keyword evidence="8" id="KW-0969">Cilium</keyword>
<dbReference type="GO" id="GO:0009421">
    <property type="term" value="C:bacterial-type flagellum filament cap"/>
    <property type="evidence" value="ECO:0007669"/>
    <property type="project" value="InterPro"/>
</dbReference>
<sequence length="789" mass="86040">MAIDSSSPLFQMTGLSSGMDWGAMIDKQMAQSRKVQTKWEDQIQTLEDKIYLYNEFSSNLKTLRSSLTSMKLQSTYTAKQAEYSVLAAPAGSSVLPQPQSILTADVTPDADIGRWDIEVTNVGVAERRMSNRQDSSTEKLSALGYSGSGSFSIRSGVHAAIVEYDTATDSLNDIAQKINDTGVGVAAKVIDNRLVMESVDTGFNVQTTTDTITRQKATDPGYDPAYDDLAGINITDASSITTIKDSKNITYTAGTDFEVVQGSNGWQIHWLASGTRPADSTDTEDITYDVEYSYEANPFQVYGLDDKVDLVKREDEGGTTADYDVLSASAASASGTIQTIVGQDNTTYYLGTDFEIANDPLTGDPSIHWLSGGDAKRPTSGTTYSVQYRDTAQNNILREIGFFNETSSQHVKPEDTTLTLNGIEVTRSTNEIDDLIDGVTLDIIGEGKIRVDVTQDAENAVTAIQEFVTAYNNAIDWINIKSEEKPFNYSDTNKNRDLTEATPTTDIERRRGLLRGDSNLRQTKGTLRGLSSNPMPLIYNTTTGSRASGTMAERGLTDASGDYNLYITIDGIRGEIPITSTDTIQDVSAKINAYEPFLKDSTGKAYSPPLIIASSSDSKLSLKAPTGKTFQIGGDSEVLSATGLKNDFSLLSEIGLSTEALDFGKSGKLEFDTEKFMEAIQENSEDLGNIMVSFANRMDSEINDMVSSIQTEVGGTVAIKGGLPSQQKAWQSQIDALNKRITDHERRLTMRQQSLYQQYARMEQYMSNMSSQSSWLASVSGNLSAMSEE</sequence>
<evidence type="ECO:0000256" key="3">
    <source>
        <dbReference type="ARBA" id="ARBA00023054"/>
    </source>
</evidence>
<evidence type="ECO:0000313" key="9">
    <source>
        <dbReference type="Proteomes" id="UP000193355"/>
    </source>
</evidence>
<dbReference type="GO" id="GO:0071973">
    <property type="term" value="P:bacterial-type flagellum-dependent cell motility"/>
    <property type="evidence" value="ECO:0007669"/>
    <property type="project" value="TreeGrafter"/>
</dbReference>
<feature type="domain" description="Flagellar hook-associated protein 2 N-terminal" evidence="6">
    <location>
        <begin position="17"/>
        <end position="122"/>
    </location>
</feature>
<reference evidence="9" key="1">
    <citation type="submission" date="2017-04" db="EMBL/GenBank/DDBJ databases">
        <authorList>
            <person name="Varghese N."/>
            <person name="Submissions S."/>
        </authorList>
    </citation>
    <scope>NUCLEOTIDE SEQUENCE [LARGE SCALE GENOMIC DNA]</scope>
    <source>
        <strain evidence="9">USBA 82</strain>
    </source>
</reference>
<comment type="subunit">
    <text evidence="2 5">Homopentamer.</text>
</comment>
<dbReference type="Proteomes" id="UP000193355">
    <property type="component" value="Unassembled WGS sequence"/>
</dbReference>
<evidence type="ECO:0000259" key="7">
    <source>
        <dbReference type="Pfam" id="PF07195"/>
    </source>
</evidence>
<dbReference type="GO" id="GO:0009424">
    <property type="term" value="C:bacterial-type flagellum hook"/>
    <property type="evidence" value="ECO:0007669"/>
    <property type="project" value="UniProtKB-UniRule"/>
</dbReference>
<comment type="subcellular location">
    <subcellularLocation>
        <location evidence="5">Secreted</location>
    </subcellularLocation>
    <subcellularLocation>
        <location evidence="5">Bacterial flagellum</location>
    </subcellularLocation>
</comment>
<accession>A0A1X7JJ23</accession>
<proteinExistence type="inferred from homology"/>
<evidence type="ECO:0000313" key="8">
    <source>
        <dbReference type="EMBL" id="SMG27294.1"/>
    </source>
</evidence>
<keyword evidence="9" id="KW-1185">Reference proteome</keyword>
<evidence type="ECO:0000259" key="6">
    <source>
        <dbReference type="Pfam" id="PF02465"/>
    </source>
</evidence>
<dbReference type="PANTHER" id="PTHR30288">
    <property type="entry name" value="FLAGELLAR CAP/ASSEMBLY PROTEIN FLID"/>
    <property type="match status" value="1"/>
</dbReference>
<dbReference type="PANTHER" id="PTHR30288:SF0">
    <property type="entry name" value="FLAGELLAR HOOK-ASSOCIATED PROTEIN 2"/>
    <property type="match status" value="1"/>
</dbReference>
<dbReference type="InterPro" id="IPR010809">
    <property type="entry name" value="FliD_C"/>
</dbReference>
<dbReference type="EMBL" id="FXBB01000012">
    <property type="protein sequence ID" value="SMG27294.1"/>
    <property type="molecule type" value="Genomic_DNA"/>
</dbReference>
<keyword evidence="4 5" id="KW-0975">Bacterial flagellum</keyword>
<keyword evidence="5" id="KW-0964">Secreted</keyword>
<dbReference type="Pfam" id="PF07195">
    <property type="entry name" value="FliD_C"/>
    <property type="match status" value="2"/>
</dbReference>
<dbReference type="GO" id="GO:0005576">
    <property type="term" value="C:extracellular region"/>
    <property type="evidence" value="ECO:0007669"/>
    <property type="project" value="UniProtKB-SubCell"/>
</dbReference>
<dbReference type="Pfam" id="PF02465">
    <property type="entry name" value="FliD_N"/>
    <property type="match status" value="1"/>
</dbReference>
<dbReference type="RefSeq" id="WP_085544444.1">
    <property type="nucleotide sequence ID" value="NZ_FXBB01000012.1"/>
</dbReference>
<evidence type="ECO:0000256" key="5">
    <source>
        <dbReference type="RuleBase" id="RU362066"/>
    </source>
</evidence>
<feature type="domain" description="Flagellar hook-associated protein 2 C-terminal" evidence="7">
    <location>
        <begin position="639"/>
        <end position="770"/>
    </location>
</feature>
<comment type="similarity">
    <text evidence="1 5">Belongs to the FliD family.</text>
</comment>